<accession>A0A1D8KB16</accession>
<dbReference type="InterPro" id="IPR052026">
    <property type="entry name" value="ExeA_AAA_ATPase_DNA-bind"/>
</dbReference>
<dbReference type="KEGG" id="aaeo:BJI67_14815"/>
<keyword evidence="2" id="KW-0472">Membrane</keyword>
<feature type="transmembrane region" description="Helical" evidence="2">
    <location>
        <begin position="233"/>
        <end position="251"/>
    </location>
</feature>
<dbReference type="PANTHER" id="PTHR35894">
    <property type="entry name" value="GENERAL SECRETION PATHWAY PROTEIN A-RELATED"/>
    <property type="match status" value="1"/>
</dbReference>
<evidence type="ECO:0000313" key="4">
    <source>
        <dbReference type="EMBL" id="AOV18162.1"/>
    </source>
</evidence>
<keyword evidence="5" id="KW-1185">Reference proteome</keyword>
<protein>
    <recommendedName>
        <fullName evidence="3">AAA+ ATPase domain-containing protein</fullName>
    </recommendedName>
</protein>
<name>A0A1D8KB16_9GAMM</name>
<dbReference type="Pfam" id="PF13401">
    <property type="entry name" value="AAA_22"/>
    <property type="match status" value="1"/>
</dbReference>
<proteinExistence type="predicted"/>
<evidence type="ECO:0000256" key="1">
    <source>
        <dbReference type="SAM" id="MobiDB-lite"/>
    </source>
</evidence>
<dbReference type="PANTHER" id="PTHR35894:SF1">
    <property type="entry name" value="PHOSPHORIBULOKINASE _ URIDINE KINASE FAMILY"/>
    <property type="match status" value="1"/>
</dbReference>
<dbReference type="InterPro" id="IPR027417">
    <property type="entry name" value="P-loop_NTPase"/>
</dbReference>
<dbReference type="Proteomes" id="UP000095342">
    <property type="component" value="Chromosome"/>
</dbReference>
<dbReference type="EMBL" id="CP017448">
    <property type="protein sequence ID" value="AOV18162.1"/>
    <property type="molecule type" value="Genomic_DNA"/>
</dbReference>
<dbReference type="Gene3D" id="3.40.50.300">
    <property type="entry name" value="P-loop containing nucleotide triphosphate hydrolases"/>
    <property type="match status" value="1"/>
</dbReference>
<evidence type="ECO:0000259" key="3">
    <source>
        <dbReference type="SMART" id="SM00382"/>
    </source>
</evidence>
<evidence type="ECO:0000256" key="2">
    <source>
        <dbReference type="SAM" id="Phobius"/>
    </source>
</evidence>
<evidence type="ECO:0000313" key="5">
    <source>
        <dbReference type="Proteomes" id="UP000095342"/>
    </source>
</evidence>
<dbReference type="GO" id="GO:0016887">
    <property type="term" value="F:ATP hydrolysis activity"/>
    <property type="evidence" value="ECO:0007669"/>
    <property type="project" value="InterPro"/>
</dbReference>
<dbReference type="InterPro" id="IPR049945">
    <property type="entry name" value="AAA_22"/>
</dbReference>
<organism evidence="4 5">
    <name type="scientific">Acidihalobacter aeolianus</name>
    <dbReference type="NCBI Taxonomy" id="2792603"/>
    <lineage>
        <taxon>Bacteria</taxon>
        <taxon>Pseudomonadati</taxon>
        <taxon>Pseudomonadota</taxon>
        <taxon>Gammaproteobacteria</taxon>
        <taxon>Chromatiales</taxon>
        <taxon>Ectothiorhodospiraceae</taxon>
        <taxon>Acidihalobacter</taxon>
    </lineage>
</organism>
<keyword evidence="2" id="KW-0812">Transmembrane</keyword>
<feature type="compositionally biased region" description="Low complexity" evidence="1">
    <location>
        <begin position="270"/>
        <end position="279"/>
    </location>
</feature>
<dbReference type="InterPro" id="IPR003593">
    <property type="entry name" value="AAA+_ATPase"/>
</dbReference>
<keyword evidence="2" id="KW-1133">Transmembrane helix</keyword>
<dbReference type="SUPFAM" id="SSF52540">
    <property type="entry name" value="P-loop containing nucleoside triphosphate hydrolases"/>
    <property type="match status" value="1"/>
</dbReference>
<feature type="domain" description="AAA+ ATPase" evidence="3">
    <location>
        <begin position="31"/>
        <end position="176"/>
    </location>
</feature>
<dbReference type="AlphaFoldDB" id="A0A1D8KB16"/>
<dbReference type="SMART" id="SM00382">
    <property type="entry name" value="AAA"/>
    <property type="match status" value="1"/>
</dbReference>
<feature type="region of interest" description="Disordered" evidence="1">
    <location>
        <begin position="260"/>
        <end position="279"/>
    </location>
</feature>
<gene>
    <name evidence="4" type="ORF">BJI67_14815</name>
</gene>
<reference evidence="4 5" key="1">
    <citation type="submission" date="2016-09" db="EMBL/GenBank/DDBJ databases">
        <title>Acidihalobacter prosperus V6 (DSM14174).</title>
        <authorList>
            <person name="Khaleque H.N."/>
            <person name="Ramsay J.P."/>
            <person name="Murphy R.J.T."/>
            <person name="Kaksonen A.H."/>
            <person name="Boxall N.J."/>
            <person name="Watkin E.L.J."/>
        </authorList>
    </citation>
    <scope>NUCLEOTIDE SEQUENCE [LARGE SCALE GENOMIC DNA]</scope>
    <source>
        <strain evidence="4 5">V6</strain>
    </source>
</reference>
<sequence>MAARMSEITAYFDTPSLKMLRNVIREHLTTRSPPVLVHGGMGSGKSALLRRLAFEMKSEFGVCLFAATAEPGNMTLHTAILAHWLPHADPKRHKASALLPVLRAAQPGRSPLLLIDDAEHLSDAELKGVIGLKQAVDHDGNVPFGLILCGSASLQERLDTYYHDHDPRRLPVSLGLRPFNRLETADFAHHLGYRLTEAEQIHLHNLSGGLPGVVLHSIRTQASEGAYHGWRKWLLLAGALGIAIALAAAWWSKTPSNHTEKALPIPAPANPAASAPPNG</sequence>